<reference evidence="13 14" key="1">
    <citation type="submission" date="2017-11" db="EMBL/GenBank/DDBJ databases">
        <title>Genomic Encyclopedia of Archaeal and Bacterial Type Strains, Phase II (KMG-II): From Individual Species to Whole Genera.</title>
        <authorList>
            <person name="Goeker M."/>
        </authorList>
    </citation>
    <scope>NUCLEOTIDE SEQUENCE [LARGE SCALE GENOMIC DNA]</scope>
    <source>
        <strain evidence="13 14">DSM 27763</strain>
    </source>
</reference>
<sequence length="179" mass="18839">MTPALDDVLDRLVRDVEDWPEPGVLFRDVTPLLADPPALRVTVERLTELSSELADGPVDKVVGIEARGFILAVPVALALGAGFVPARKAGKLPATTHQVSYDLEYGSATLEMHTDALVPGERVVVLDDVLATGGTMAAVDELVAATGAEVVGNVTMLEIGPLGGRSRLPVGRFGTLRTY</sequence>
<dbReference type="InterPro" id="IPR050054">
    <property type="entry name" value="UPRTase/APRTase"/>
</dbReference>
<dbReference type="GO" id="GO:0002055">
    <property type="term" value="F:adenine binding"/>
    <property type="evidence" value="ECO:0007669"/>
    <property type="project" value="TreeGrafter"/>
</dbReference>
<comment type="similarity">
    <text evidence="5 11">Belongs to the purine/pyrimidine phosphoribosyltransferase family.</text>
</comment>
<comment type="pathway">
    <text evidence="4 11">Purine metabolism; AMP biosynthesis via salvage pathway; AMP from adenine: step 1/1.</text>
</comment>
<dbReference type="EC" id="2.4.2.7" evidence="6 11"/>
<evidence type="ECO:0000313" key="13">
    <source>
        <dbReference type="EMBL" id="PJJ55877.1"/>
    </source>
</evidence>
<dbReference type="NCBIfam" id="TIGR01090">
    <property type="entry name" value="apt"/>
    <property type="match status" value="1"/>
</dbReference>
<evidence type="ECO:0000256" key="11">
    <source>
        <dbReference type="HAMAP-Rule" id="MF_00004"/>
    </source>
</evidence>
<protein>
    <recommendedName>
        <fullName evidence="6 11">Adenine phosphoribosyltransferase</fullName>
        <shortName evidence="11">APRT</shortName>
        <ecNumber evidence="6 11">2.4.2.7</ecNumber>
    </recommendedName>
</protein>
<evidence type="ECO:0000256" key="7">
    <source>
        <dbReference type="ARBA" id="ARBA00022490"/>
    </source>
</evidence>
<dbReference type="GO" id="GO:0006166">
    <property type="term" value="P:purine ribonucleoside salvage"/>
    <property type="evidence" value="ECO:0007669"/>
    <property type="project" value="UniProtKB-UniRule"/>
</dbReference>
<dbReference type="HAMAP" id="MF_00004">
    <property type="entry name" value="Aden_phosphoribosyltr"/>
    <property type="match status" value="1"/>
</dbReference>
<dbReference type="NCBIfam" id="NF002634">
    <property type="entry name" value="PRK02304.1-3"/>
    <property type="match status" value="1"/>
</dbReference>
<comment type="subunit">
    <text evidence="11">Homodimer.</text>
</comment>
<comment type="caution">
    <text evidence="13">The sequence shown here is derived from an EMBL/GenBank/DDBJ whole genome shotgun (WGS) entry which is preliminary data.</text>
</comment>
<evidence type="ECO:0000256" key="4">
    <source>
        <dbReference type="ARBA" id="ARBA00004659"/>
    </source>
</evidence>
<dbReference type="FunFam" id="3.40.50.2020:FF:000021">
    <property type="entry name" value="Adenine phosphoribosyltransferase"/>
    <property type="match status" value="1"/>
</dbReference>
<evidence type="ECO:0000256" key="2">
    <source>
        <dbReference type="ARBA" id="ARBA00003968"/>
    </source>
</evidence>
<evidence type="ECO:0000256" key="3">
    <source>
        <dbReference type="ARBA" id="ARBA00004496"/>
    </source>
</evidence>
<evidence type="ECO:0000256" key="8">
    <source>
        <dbReference type="ARBA" id="ARBA00022676"/>
    </source>
</evidence>
<name>A0A0B2BCT5_9ACTN</name>
<evidence type="ECO:0000256" key="10">
    <source>
        <dbReference type="ARBA" id="ARBA00022726"/>
    </source>
</evidence>
<dbReference type="Pfam" id="PF00156">
    <property type="entry name" value="Pribosyltran"/>
    <property type="match status" value="1"/>
</dbReference>
<dbReference type="CDD" id="cd06223">
    <property type="entry name" value="PRTases_typeI"/>
    <property type="match status" value="1"/>
</dbReference>
<dbReference type="GO" id="GO:0044209">
    <property type="term" value="P:AMP salvage"/>
    <property type="evidence" value="ECO:0007669"/>
    <property type="project" value="UniProtKB-UniRule"/>
</dbReference>
<dbReference type="OrthoDB" id="9803963at2"/>
<dbReference type="SUPFAM" id="SSF53271">
    <property type="entry name" value="PRTase-like"/>
    <property type="match status" value="1"/>
</dbReference>
<gene>
    <name evidence="11" type="primary">apt</name>
    <name evidence="13" type="ORF">CLV56_0076</name>
</gene>
<evidence type="ECO:0000313" key="14">
    <source>
        <dbReference type="Proteomes" id="UP000230842"/>
    </source>
</evidence>
<evidence type="ECO:0000256" key="5">
    <source>
        <dbReference type="ARBA" id="ARBA00008391"/>
    </source>
</evidence>
<evidence type="ECO:0000256" key="6">
    <source>
        <dbReference type="ARBA" id="ARBA00011893"/>
    </source>
</evidence>
<keyword evidence="14" id="KW-1185">Reference proteome</keyword>
<dbReference type="EMBL" id="PGEZ01000001">
    <property type="protein sequence ID" value="PJJ55877.1"/>
    <property type="molecule type" value="Genomic_DNA"/>
</dbReference>
<comment type="catalytic activity">
    <reaction evidence="1 11">
        <text>AMP + diphosphate = 5-phospho-alpha-D-ribose 1-diphosphate + adenine</text>
        <dbReference type="Rhea" id="RHEA:16609"/>
        <dbReference type="ChEBI" id="CHEBI:16708"/>
        <dbReference type="ChEBI" id="CHEBI:33019"/>
        <dbReference type="ChEBI" id="CHEBI:58017"/>
        <dbReference type="ChEBI" id="CHEBI:456215"/>
        <dbReference type="EC" id="2.4.2.7"/>
    </reaction>
</comment>
<keyword evidence="8 11" id="KW-0328">Glycosyltransferase</keyword>
<proteinExistence type="inferred from homology"/>
<dbReference type="Gene3D" id="3.40.50.2020">
    <property type="match status" value="1"/>
</dbReference>
<keyword evidence="7 11" id="KW-0963">Cytoplasm</keyword>
<dbReference type="GO" id="GO:0003999">
    <property type="term" value="F:adenine phosphoribosyltransferase activity"/>
    <property type="evidence" value="ECO:0007669"/>
    <property type="project" value="UniProtKB-UniRule"/>
</dbReference>
<dbReference type="PANTHER" id="PTHR32315">
    <property type="entry name" value="ADENINE PHOSPHORIBOSYLTRANSFERASE"/>
    <property type="match status" value="1"/>
</dbReference>
<comment type="subcellular location">
    <subcellularLocation>
        <location evidence="3 11">Cytoplasm</location>
    </subcellularLocation>
</comment>
<dbReference type="GO" id="GO:0005737">
    <property type="term" value="C:cytoplasm"/>
    <property type="evidence" value="ECO:0007669"/>
    <property type="project" value="UniProtKB-SubCell"/>
</dbReference>
<dbReference type="Proteomes" id="UP000230842">
    <property type="component" value="Unassembled WGS sequence"/>
</dbReference>
<dbReference type="UniPathway" id="UPA00588">
    <property type="reaction ID" value="UER00646"/>
</dbReference>
<evidence type="ECO:0000259" key="12">
    <source>
        <dbReference type="Pfam" id="PF00156"/>
    </source>
</evidence>
<dbReference type="InterPro" id="IPR029057">
    <property type="entry name" value="PRTase-like"/>
</dbReference>
<feature type="domain" description="Phosphoribosyltransferase" evidence="12">
    <location>
        <begin position="42"/>
        <end position="157"/>
    </location>
</feature>
<dbReference type="PANTHER" id="PTHR32315:SF3">
    <property type="entry name" value="ADENINE PHOSPHORIBOSYLTRANSFERASE"/>
    <property type="match status" value="1"/>
</dbReference>
<dbReference type="GO" id="GO:0016208">
    <property type="term" value="F:AMP binding"/>
    <property type="evidence" value="ECO:0007669"/>
    <property type="project" value="TreeGrafter"/>
</dbReference>
<accession>A0A0B2BCT5</accession>
<organism evidence="13 14">
    <name type="scientific">Mumia flava</name>
    <dbReference type="NCBI Taxonomy" id="1348852"/>
    <lineage>
        <taxon>Bacteria</taxon>
        <taxon>Bacillati</taxon>
        <taxon>Actinomycetota</taxon>
        <taxon>Actinomycetes</taxon>
        <taxon>Propionibacteriales</taxon>
        <taxon>Nocardioidaceae</taxon>
        <taxon>Mumia</taxon>
    </lineage>
</organism>
<evidence type="ECO:0000256" key="1">
    <source>
        <dbReference type="ARBA" id="ARBA00000868"/>
    </source>
</evidence>
<comment type="function">
    <text evidence="2 11">Catalyzes a salvage reaction resulting in the formation of AMP, that is energically less costly than de novo synthesis.</text>
</comment>
<dbReference type="RefSeq" id="WP_039357438.1">
    <property type="nucleotide sequence ID" value="NZ_PGEZ01000001.1"/>
</dbReference>
<keyword evidence="10 11" id="KW-0660">Purine salvage</keyword>
<dbReference type="InterPro" id="IPR000836">
    <property type="entry name" value="PRTase_dom"/>
</dbReference>
<evidence type="ECO:0000256" key="9">
    <source>
        <dbReference type="ARBA" id="ARBA00022679"/>
    </source>
</evidence>
<dbReference type="InterPro" id="IPR005764">
    <property type="entry name" value="Ade_phspho_trans"/>
</dbReference>
<keyword evidence="9 11" id="KW-0808">Transferase</keyword>
<dbReference type="AlphaFoldDB" id="A0A0B2BCT5"/>
<dbReference type="GO" id="GO:0006168">
    <property type="term" value="P:adenine salvage"/>
    <property type="evidence" value="ECO:0007669"/>
    <property type="project" value="InterPro"/>
</dbReference>
<dbReference type="NCBIfam" id="NF002636">
    <property type="entry name" value="PRK02304.1-5"/>
    <property type="match status" value="1"/>
</dbReference>